<dbReference type="AlphaFoldDB" id="A0A165GVX3"/>
<feature type="compositionally biased region" description="Basic residues" evidence="1">
    <location>
        <begin position="273"/>
        <end position="283"/>
    </location>
</feature>
<feature type="compositionally biased region" description="Polar residues" evidence="1">
    <location>
        <begin position="1"/>
        <end position="10"/>
    </location>
</feature>
<feature type="region of interest" description="Disordered" evidence="1">
    <location>
        <begin position="560"/>
        <end position="635"/>
    </location>
</feature>
<feature type="compositionally biased region" description="Polar residues" evidence="1">
    <location>
        <begin position="172"/>
        <end position="186"/>
    </location>
</feature>
<evidence type="ECO:0000313" key="3">
    <source>
        <dbReference type="EMBL" id="KZF22663.1"/>
    </source>
</evidence>
<protein>
    <submittedName>
        <fullName evidence="3">Transcription factor IIIB, Bdp1 subunit</fullName>
    </submittedName>
</protein>
<feature type="compositionally biased region" description="Basic residues" evidence="1">
    <location>
        <begin position="12"/>
        <end position="27"/>
    </location>
</feature>
<feature type="compositionally biased region" description="Basic and acidic residues" evidence="1">
    <location>
        <begin position="284"/>
        <end position="293"/>
    </location>
</feature>
<evidence type="ECO:0000259" key="2">
    <source>
        <dbReference type="SMART" id="SM00717"/>
    </source>
</evidence>
<proteinExistence type="predicted"/>
<dbReference type="GO" id="GO:0001156">
    <property type="term" value="F:TFIIIC-class transcription factor complex binding"/>
    <property type="evidence" value="ECO:0007669"/>
    <property type="project" value="TreeGrafter"/>
</dbReference>
<dbReference type="PANTHER" id="PTHR22929">
    <property type="entry name" value="RNA POLYMERASE III TRANSCRIPTION INITIATION FACTOR B"/>
    <property type="match status" value="1"/>
</dbReference>
<reference evidence="3 4" key="1">
    <citation type="journal article" date="2016" name="Fungal Biol.">
        <title>The genome of Xylona heveae provides a window into fungal endophytism.</title>
        <authorList>
            <person name="Gazis R."/>
            <person name="Kuo A."/>
            <person name="Riley R."/>
            <person name="LaButti K."/>
            <person name="Lipzen A."/>
            <person name="Lin J."/>
            <person name="Amirebrahimi M."/>
            <person name="Hesse C.N."/>
            <person name="Spatafora J.W."/>
            <person name="Henrissat B."/>
            <person name="Hainaut M."/>
            <person name="Grigoriev I.V."/>
            <person name="Hibbett D.S."/>
        </authorList>
    </citation>
    <scope>NUCLEOTIDE SEQUENCE [LARGE SCALE GENOMIC DNA]</scope>
    <source>
        <strain evidence="3 4">TC161</strain>
    </source>
</reference>
<dbReference type="FunCoup" id="A0A165GVX3">
    <property type="interactions" value="86"/>
</dbReference>
<feature type="compositionally biased region" description="Polar residues" evidence="1">
    <location>
        <begin position="156"/>
        <end position="165"/>
    </location>
</feature>
<dbReference type="GO" id="GO:0000126">
    <property type="term" value="C:transcription factor TFIIIB complex"/>
    <property type="evidence" value="ECO:0007669"/>
    <property type="project" value="TreeGrafter"/>
</dbReference>
<organism evidence="3 4">
    <name type="scientific">Xylona heveae (strain CBS 132557 / TC161)</name>
    <dbReference type="NCBI Taxonomy" id="1328760"/>
    <lineage>
        <taxon>Eukaryota</taxon>
        <taxon>Fungi</taxon>
        <taxon>Dikarya</taxon>
        <taxon>Ascomycota</taxon>
        <taxon>Pezizomycotina</taxon>
        <taxon>Xylonomycetes</taxon>
        <taxon>Xylonales</taxon>
        <taxon>Xylonaceae</taxon>
        <taxon>Xylona</taxon>
    </lineage>
</organism>
<evidence type="ECO:0000313" key="4">
    <source>
        <dbReference type="Proteomes" id="UP000076632"/>
    </source>
</evidence>
<gene>
    <name evidence="3" type="ORF">L228DRAFT_282755</name>
</gene>
<dbReference type="SUPFAM" id="SSF46689">
    <property type="entry name" value="Homeodomain-like"/>
    <property type="match status" value="1"/>
</dbReference>
<accession>A0A165GVX3</accession>
<dbReference type="InterPro" id="IPR009057">
    <property type="entry name" value="Homeodomain-like_sf"/>
</dbReference>
<feature type="compositionally biased region" description="Polar residues" evidence="1">
    <location>
        <begin position="49"/>
        <end position="61"/>
    </location>
</feature>
<feature type="compositionally biased region" description="Polar residues" evidence="1">
    <location>
        <begin position="247"/>
        <end position="269"/>
    </location>
</feature>
<sequence length="635" mass="70213">MSTFGSSVINKSGKKLAPKAPLGRRRAGPATDSTQAITRASEERPPPSHISQPVASNQRTTDAPAPDSQPSEPRENPLRRVTSQHSVTEPRPPENPPSPFSTPTHPESHPESQPHPIETETQKSAEKVSDAEKGIPRSDIGPAPQVRPVDVEPSLDSLNVSSTSRIGEALNESLTTPDDPTASITRQEVALEPSRPDARTSAQRAKPPKSQPPQSLEGPTTGPAPKRRKLKESRDDVPSIEPRSDTDVQPTVEATSSYPQEANVESSVDNSKRKTRARAQKKAKVSDDTRNEESEPTNTRKSREPKGTRRGRKRQKTPENAETMEIAPSIVKMADLCRDNRQGKKSKRETELQNMDWTAVIKRQNERQAQQEAGEIPAKDAVGEMLERAGQEQERQSRGLAAPQMRLINGQIVLDDQSLQIDRHAHAARDQEAREEVEENELTRRITAGSWMKREKTEPWTDDYTDLFYQGLRMFGTDFMMISKMFPNRSRRQIKLKFCKEERLDPLRIHEALMGPRQPVDLAHYSEMTNEEYGDPAVFEQELAAEAERFEAEHLAQKAGTDISGLAKGPDNPSTGDAGNGDSAKENEGQEGSGSSAAGKKAKKPAGKNKKSLHSRNGVSDEVEVLGTVDELMQR</sequence>
<keyword evidence="4" id="KW-1185">Reference proteome</keyword>
<dbReference type="Proteomes" id="UP000076632">
    <property type="component" value="Unassembled WGS sequence"/>
</dbReference>
<feature type="compositionally biased region" description="Basic and acidic residues" evidence="1">
    <location>
        <begin position="232"/>
        <end position="246"/>
    </location>
</feature>
<dbReference type="InterPro" id="IPR001005">
    <property type="entry name" value="SANT/Myb"/>
</dbReference>
<dbReference type="OMA" id="EDQHAKE"/>
<dbReference type="EMBL" id="KV407458">
    <property type="protein sequence ID" value="KZF22663.1"/>
    <property type="molecule type" value="Genomic_DNA"/>
</dbReference>
<evidence type="ECO:0000256" key="1">
    <source>
        <dbReference type="SAM" id="MobiDB-lite"/>
    </source>
</evidence>
<dbReference type="SMART" id="SM00717">
    <property type="entry name" value="SANT"/>
    <property type="match status" value="1"/>
</dbReference>
<dbReference type="Pfam" id="PF15963">
    <property type="entry name" value="Myb_DNA-bind_7"/>
    <property type="match status" value="1"/>
</dbReference>
<dbReference type="STRING" id="1328760.A0A165GVX3"/>
<dbReference type="GO" id="GO:0070898">
    <property type="term" value="P:RNA polymerase III preinitiation complex assembly"/>
    <property type="evidence" value="ECO:0007669"/>
    <property type="project" value="TreeGrafter"/>
</dbReference>
<dbReference type="InterPro" id="IPR039467">
    <property type="entry name" value="TFIIIB_B''_Myb"/>
</dbReference>
<feature type="domain" description="Myb-like" evidence="2">
    <location>
        <begin position="456"/>
        <end position="504"/>
    </location>
</feature>
<dbReference type="Gene3D" id="1.20.58.1880">
    <property type="match status" value="1"/>
</dbReference>
<dbReference type="PANTHER" id="PTHR22929:SF0">
    <property type="entry name" value="TRANSCRIPTION FACTOR TFIIIB COMPONENT B'' HOMOLOG"/>
    <property type="match status" value="1"/>
</dbReference>
<dbReference type="GeneID" id="28901175"/>
<feature type="region of interest" description="Disordered" evidence="1">
    <location>
        <begin position="1"/>
        <end position="351"/>
    </location>
</feature>
<name>A0A165GVX3_XYLHT</name>
<dbReference type="InParanoid" id="A0A165GVX3"/>
<dbReference type="OrthoDB" id="272624at2759"/>
<dbReference type="CDD" id="cd00167">
    <property type="entry name" value="SANT"/>
    <property type="match status" value="1"/>
</dbReference>
<feature type="compositionally biased region" description="Basic residues" evidence="1">
    <location>
        <begin position="600"/>
        <end position="614"/>
    </location>
</feature>
<dbReference type="RefSeq" id="XP_018188218.1">
    <property type="nucleotide sequence ID" value="XM_018336038.1"/>
</dbReference>
<feature type="compositionally biased region" description="Basic and acidic residues" evidence="1">
    <location>
        <begin position="106"/>
        <end position="136"/>
    </location>
</feature>